<dbReference type="InterPro" id="IPR002625">
    <property type="entry name" value="Smr_dom"/>
</dbReference>
<comment type="caution">
    <text evidence="2">The sequence shown here is derived from an EMBL/GenBank/DDBJ whole genome shotgun (WGS) entry which is preliminary data.</text>
</comment>
<dbReference type="SUPFAM" id="SSF160443">
    <property type="entry name" value="SMR domain-like"/>
    <property type="match status" value="1"/>
</dbReference>
<evidence type="ECO:0000313" key="2">
    <source>
        <dbReference type="EMBL" id="PIT96099.1"/>
    </source>
</evidence>
<name>A0A2M6WTG7_9BACT</name>
<sequence>MVRLKNNKYAQTPQASLDLHGFILDEAQEEVVDFLTEAKNKNYRLIRIITGKGIGSVNGHPVLKPWLEGYLSNHGYRWRLAKINEGGAGALDISL</sequence>
<dbReference type="AlphaFoldDB" id="A0A2M6WTG7"/>
<evidence type="ECO:0000259" key="1">
    <source>
        <dbReference type="PROSITE" id="PS50828"/>
    </source>
</evidence>
<evidence type="ECO:0000313" key="3">
    <source>
        <dbReference type="Proteomes" id="UP000228533"/>
    </source>
</evidence>
<protein>
    <recommendedName>
        <fullName evidence="1">Smr domain-containing protein</fullName>
    </recommendedName>
</protein>
<dbReference type="Gene3D" id="3.30.1370.110">
    <property type="match status" value="1"/>
</dbReference>
<proteinExistence type="predicted"/>
<dbReference type="SMART" id="SM00463">
    <property type="entry name" value="SMR"/>
    <property type="match status" value="1"/>
</dbReference>
<dbReference type="InterPro" id="IPR036063">
    <property type="entry name" value="Smr_dom_sf"/>
</dbReference>
<organism evidence="2 3">
    <name type="scientific">Candidatus Falkowbacteria bacterium CG10_big_fil_rev_8_21_14_0_10_37_14</name>
    <dbReference type="NCBI Taxonomy" id="1974561"/>
    <lineage>
        <taxon>Bacteria</taxon>
        <taxon>Candidatus Falkowiibacteriota</taxon>
    </lineage>
</organism>
<feature type="domain" description="Smr" evidence="1">
    <location>
        <begin position="17"/>
        <end position="95"/>
    </location>
</feature>
<dbReference type="PANTHER" id="PTHR35562">
    <property type="entry name" value="DNA ENDONUCLEASE SMRA-RELATED"/>
    <property type="match status" value="1"/>
</dbReference>
<gene>
    <name evidence="2" type="ORF">COT94_02460</name>
</gene>
<dbReference type="PROSITE" id="PS50828">
    <property type="entry name" value="SMR"/>
    <property type="match status" value="1"/>
</dbReference>
<reference evidence="3" key="1">
    <citation type="submission" date="2017-09" db="EMBL/GenBank/DDBJ databases">
        <title>Depth-based differentiation of microbial function through sediment-hosted aquifers and enrichment of novel symbionts in the deep terrestrial subsurface.</title>
        <authorList>
            <person name="Probst A.J."/>
            <person name="Ladd B."/>
            <person name="Jarett J.K."/>
            <person name="Geller-Mcgrath D.E."/>
            <person name="Sieber C.M.K."/>
            <person name="Emerson J.B."/>
            <person name="Anantharaman K."/>
            <person name="Thomas B.C."/>
            <person name="Malmstrom R."/>
            <person name="Stieglmeier M."/>
            <person name="Klingl A."/>
            <person name="Woyke T."/>
            <person name="Ryan C.M."/>
            <person name="Banfield J.F."/>
        </authorList>
    </citation>
    <scope>NUCLEOTIDE SEQUENCE [LARGE SCALE GENOMIC DNA]</scope>
</reference>
<dbReference type="Pfam" id="PF01713">
    <property type="entry name" value="Smr"/>
    <property type="match status" value="1"/>
</dbReference>
<dbReference type="PANTHER" id="PTHR35562:SF2">
    <property type="entry name" value="DNA ENDONUCLEASE SMRA-RELATED"/>
    <property type="match status" value="1"/>
</dbReference>
<dbReference type="EMBL" id="PFAM01000013">
    <property type="protein sequence ID" value="PIT96099.1"/>
    <property type="molecule type" value="Genomic_DNA"/>
</dbReference>
<dbReference type="Proteomes" id="UP000228533">
    <property type="component" value="Unassembled WGS sequence"/>
</dbReference>
<accession>A0A2M6WTG7</accession>